<dbReference type="SMART" id="SM00283">
    <property type="entry name" value="MA"/>
    <property type="match status" value="1"/>
</dbReference>
<protein>
    <submittedName>
        <fullName evidence="8">Chemotaxis protein</fullName>
    </submittedName>
</protein>
<dbReference type="GO" id="GO:0004888">
    <property type="term" value="F:transmembrane signaling receptor activity"/>
    <property type="evidence" value="ECO:0007669"/>
    <property type="project" value="InterPro"/>
</dbReference>
<dbReference type="PANTHER" id="PTHR32089">
    <property type="entry name" value="METHYL-ACCEPTING CHEMOTAXIS PROTEIN MCPB"/>
    <property type="match status" value="1"/>
</dbReference>
<keyword evidence="9" id="KW-1185">Reference proteome</keyword>
<reference evidence="8 9" key="1">
    <citation type="submission" date="2017-06" db="EMBL/GenBank/DDBJ databases">
        <title>Complete genome sequence of Nitrospirillum amazonense strain CBAmC, an endophytic nitrogen-fixing and plant growth-promoting bacterium, isolated from sugarcane.</title>
        <authorList>
            <person name="Schwab S."/>
            <person name="dos Santos Teixeira K.R."/>
            <person name="Simoes Araujo J.L."/>
            <person name="Soares Vidal M."/>
            <person name="Borges de Freitas H.R."/>
            <person name="Rivello Crivelaro A.L."/>
            <person name="Bueno de Camargo Nunes A."/>
            <person name="dos Santos C.M."/>
            <person name="Palmeira da Silva Rosa D."/>
            <person name="da Silva Padilha D."/>
            <person name="da Silva E."/>
            <person name="Araujo Terra L."/>
            <person name="Soares Mendes V."/>
            <person name="Farinelli L."/>
            <person name="Magalhaes Cruz L."/>
            <person name="Baldani J.I."/>
        </authorList>
    </citation>
    <scope>NUCLEOTIDE SEQUENCE [LARGE SCALE GENOMIC DNA]</scope>
    <source>
        <strain evidence="8 9">CBAmC</strain>
    </source>
</reference>
<dbReference type="Gene3D" id="6.10.340.10">
    <property type="match status" value="1"/>
</dbReference>
<feature type="region of interest" description="Disordered" evidence="4">
    <location>
        <begin position="11"/>
        <end position="37"/>
    </location>
</feature>
<sequence length="584" mass="61894">MPSACWPIRISPSKAGPSPGRAKPLPSSLPPRNSPPFTHSPSGAPVMKYSVGMKIWICLCSVLFILLVVAATSYGNIRQLTETTTLRSHSYEVQARLLSLLTALQDMETGQRGYLITGEDRYLEPYRQGQNTMEQALQTVATLTLDNPVQQQNLERLRVPIKDKAAELKETIDLRRLQGFEPAKAVVLSDRGKQSMDDIRRIVATMQAGEGELLRAREAAAAASAESTVLVIGVGTLVAAVFVVVAGLFLGRNIATPLRTITTTAERIGAGDLTVAGAIEVSDRADEVGSLGRTFHAMAGTLRQLMRDLRDGTNVLGTASSQIVTITAQVAASAAETATALAQTSATMEEVKKTSQVSSEKALYVSQTAQNTAQVSQNGKQAVEQSIEGITRVREQIMAIAEAVMQLSEQSQAIGEIVATVNDLAEQSNLLAVNAAIEAARAGEQGKGFVVVAQEVRSLAEQSKQATTQVRSILGDIQKATATAVLAAEQGSKAVDVGVKQSVAAGEAIDRLAQSIAVATQAATQIAASNQQQQVGIDQVALAMENIKQASMQNMNATKQAETAAQNLNELGHKLKTVTGQYQA</sequence>
<dbReference type="Pfam" id="PF05227">
    <property type="entry name" value="CHASE3"/>
    <property type="match status" value="1"/>
</dbReference>
<dbReference type="GO" id="GO:0007165">
    <property type="term" value="P:signal transduction"/>
    <property type="evidence" value="ECO:0007669"/>
    <property type="project" value="UniProtKB-KW"/>
</dbReference>
<evidence type="ECO:0000259" key="7">
    <source>
        <dbReference type="PROSITE" id="PS50885"/>
    </source>
</evidence>
<feature type="transmembrane region" description="Helical" evidence="5">
    <location>
        <begin position="229"/>
        <end position="250"/>
    </location>
</feature>
<dbReference type="CDD" id="cd06225">
    <property type="entry name" value="HAMP"/>
    <property type="match status" value="1"/>
</dbReference>
<evidence type="ECO:0000256" key="2">
    <source>
        <dbReference type="ARBA" id="ARBA00029447"/>
    </source>
</evidence>
<evidence type="ECO:0000256" key="5">
    <source>
        <dbReference type="SAM" id="Phobius"/>
    </source>
</evidence>
<dbReference type="PANTHER" id="PTHR32089:SF112">
    <property type="entry name" value="LYSOZYME-LIKE PROTEIN-RELATED"/>
    <property type="match status" value="1"/>
</dbReference>
<organism evidence="8 9">
    <name type="scientific">Nitrospirillum viridazoti CBAmc</name>
    <dbReference type="NCBI Taxonomy" id="1441467"/>
    <lineage>
        <taxon>Bacteria</taxon>
        <taxon>Pseudomonadati</taxon>
        <taxon>Pseudomonadota</taxon>
        <taxon>Alphaproteobacteria</taxon>
        <taxon>Rhodospirillales</taxon>
        <taxon>Azospirillaceae</taxon>
        <taxon>Nitrospirillum</taxon>
        <taxon>Nitrospirillum viridazoti</taxon>
    </lineage>
</organism>
<evidence type="ECO:0000259" key="6">
    <source>
        <dbReference type="PROSITE" id="PS50111"/>
    </source>
</evidence>
<name>A0A248JW65_9PROT</name>
<dbReference type="Proteomes" id="UP000197153">
    <property type="component" value="Chromosome 2"/>
</dbReference>
<dbReference type="PROSITE" id="PS50885">
    <property type="entry name" value="HAMP"/>
    <property type="match status" value="1"/>
</dbReference>
<evidence type="ECO:0000313" key="8">
    <source>
        <dbReference type="EMBL" id="ASG22972.1"/>
    </source>
</evidence>
<keyword evidence="5" id="KW-0472">Membrane</keyword>
<comment type="similarity">
    <text evidence="2">Belongs to the methyl-accepting chemotaxis (MCP) protein family.</text>
</comment>
<dbReference type="AlphaFoldDB" id="A0A248JW65"/>
<dbReference type="Pfam" id="PF00015">
    <property type="entry name" value="MCPsignal"/>
    <property type="match status" value="1"/>
</dbReference>
<dbReference type="InterPro" id="IPR007891">
    <property type="entry name" value="CHASE3"/>
</dbReference>
<dbReference type="InterPro" id="IPR004090">
    <property type="entry name" value="Chemotax_Me-accpt_rcpt"/>
</dbReference>
<dbReference type="InterPro" id="IPR003660">
    <property type="entry name" value="HAMP_dom"/>
</dbReference>
<keyword evidence="1 3" id="KW-0807">Transducer</keyword>
<feature type="transmembrane region" description="Helical" evidence="5">
    <location>
        <begin position="55"/>
        <end position="75"/>
    </location>
</feature>
<dbReference type="CDD" id="cd19410">
    <property type="entry name" value="HK9-like_sensor"/>
    <property type="match status" value="1"/>
</dbReference>
<feature type="domain" description="Methyl-accepting transducer" evidence="6">
    <location>
        <begin position="312"/>
        <end position="548"/>
    </location>
</feature>
<dbReference type="InterPro" id="IPR004089">
    <property type="entry name" value="MCPsignal_dom"/>
</dbReference>
<accession>A0A248JW65</accession>
<evidence type="ECO:0000256" key="4">
    <source>
        <dbReference type="SAM" id="MobiDB-lite"/>
    </source>
</evidence>
<gene>
    <name evidence="8" type="ORF">Y958_19025</name>
</gene>
<proteinExistence type="inferred from homology"/>
<dbReference type="PRINTS" id="PR00260">
    <property type="entry name" value="CHEMTRNSDUCR"/>
</dbReference>
<dbReference type="GO" id="GO:0016020">
    <property type="term" value="C:membrane"/>
    <property type="evidence" value="ECO:0007669"/>
    <property type="project" value="InterPro"/>
</dbReference>
<dbReference type="KEGG" id="nao:Y958_19025"/>
<dbReference type="EMBL" id="CP022111">
    <property type="protein sequence ID" value="ASG22972.1"/>
    <property type="molecule type" value="Genomic_DNA"/>
</dbReference>
<keyword evidence="5" id="KW-1133">Transmembrane helix</keyword>
<feature type="domain" description="HAMP" evidence="7">
    <location>
        <begin position="252"/>
        <end position="307"/>
    </location>
</feature>
<evidence type="ECO:0000313" key="9">
    <source>
        <dbReference type="Proteomes" id="UP000197153"/>
    </source>
</evidence>
<dbReference type="CDD" id="cd11386">
    <property type="entry name" value="MCP_signal"/>
    <property type="match status" value="1"/>
</dbReference>
<dbReference type="Gene3D" id="1.10.287.950">
    <property type="entry name" value="Methyl-accepting chemotaxis protein"/>
    <property type="match status" value="1"/>
</dbReference>
<evidence type="ECO:0000256" key="3">
    <source>
        <dbReference type="PROSITE-ProRule" id="PRU00284"/>
    </source>
</evidence>
<keyword evidence="5" id="KW-0812">Transmembrane</keyword>
<dbReference type="SUPFAM" id="SSF58104">
    <property type="entry name" value="Methyl-accepting chemotaxis protein (MCP) signaling domain"/>
    <property type="match status" value="1"/>
</dbReference>
<dbReference type="GO" id="GO:0006935">
    <property type="term" value="P:chemotaxis"/>
    <property type="evidence" value="ECO:0007669"/>
    <property type="project" value="InterPro"/>
</dbReference>
<dbReference type="Pfam" id="PF00672">
    <property type="entry name" value="HAMP"/>
    <property type="match status" value="1"/>
</dbReference>
<dbReference type="PROSITE" id="PS50111">
    <property type="entry name" value="CHEMOTAXIS_TRANSDUC_2"/>
    <property type="match status" value="1"/>
</dbReference>
<dbReference type="SMART" id="SM00304">
    <property type="entry name" value="HAMP"/>
    <property type="match status" value="2"/>
</dbReference>
<evidence type="ECO:0000256" key="1">
    <source>
        <dbReference type="ARBA" id="ARBA00023224"/>
    </source>
</evidence>